<accession>A0A2T3NN04</accession>
<gene>
    <name evidence="1" type="ORF">C9I98_20015</name>
</gene>
<keyword evidence="2" id="KW-1185">Reference proteome</keyword>
<dbReference type="OrthoDB" id="5898681at2"/>
<protein>
    <submittedName>
        <fullName evidence="1">Uncharacterized protein</fullName>
    </submittedName>
</protein>
<reference evidence="1 2" key="1">
    <citation type="submission" date="2018-01" db="EMBL/GenBank/DDBJ databases">
        <title>Whole genome sequencing of Histamine producing bacteria.</title>
        <authorList>
            <person name="Butler K."/>
        </authorList>
    </citation>
    <scope>NUCLEOTIDE SEQUENCE [LARGE SCALE GENOMIC DNA]</scope>
    <source>
        <strain evidence="1 2">DSM 100436</strain>
    </source>
</reference>
<dbReference type="Proteomes" id="UP000241771">
    <property type="component" value="Unassembled WGS sequence"/>
</dbReference>
<name>A0A2T3NN04_9GAMM</name>
<evidence type="ECO:0000313" key="2">
    <source>
        <dbReference type="Proteomes" id="UP000241771"/>
    </source>
</evidence>
<comment type="caution">
    <text evidence="1">The sequence shown here is derived from an EMBL/GenBank/DDBJ whole genome shotgun (WGS) entry which is preliminary data.</text>
</comment>
<sequence length="154" mass="17296">MAKQIPHLFKVSTYIDKTDLYPYSLTLLAEPSSLYLEFNSQLGRFDDATTELIVNSNIPEVESAAFTYQVTLVTNESNCQRYSETEPVLVNVMDVYLDGQSMQEGVASSRQYLDEVDESGLRVGRNEILLRSQLIEERALGCSGEIMLEAELAL</sequence>
<proteinExistence type="predicted"/>
<organism evidence="1 2">
    <name type="scientific">Photobacterium sanctipauli</name>
    <dbReference type="NCBI Taxonomy" id="1342794"/>
    <lineage>
        <taxon>Bacteria</taxon>
        <taxon>Pseudomonadati</taxon>
        <taxon>Pseudomonadota</taxon>
        <taxon>Gammaproteobacteria</taxon>
        <taxon>Vibrionales</taxon>
        <taxon>Vibrionaceae</taxon>
        <taxon>Photobacterium</taxon>
    </lineage>
</organism>
<dbReference type="EMBL" id="PYMA01000016">
    <property type="protein sequence ID" value="PSW16843.1"/>
    <property type="molecule type" value="Genomic_DNA"/>
</dbReference>
<dbReference type="AlphaFoldDB" id="A0A2T3NN04"/>
<evidence type="ECO:0000313" key="1">
    <source>
        <dbReference type="EMBL" id="PSW16843.1"/>
    </source>
</evidence>